<accession>W1PXP9</accession>
<evidence type="ECO:0000313" key="3">
    <source>
        <dbReference type="Proteomes" id="UP000017836"/>
    </source>
</evidence>
<sequence length="169" mass="18835">MSCLPIHRLLNIFPTSTYLVPSILMINRRDANSTGLQHVNHSSVVERLRVVHLPGPKYSHHRQVGSHPHDANSTSSQHVTHSPTVEHLHDVHLPNSKYSHHWQVVSRPHDASSNGSSHVTSHWLLNIFAKSTCPVPSILIIDQQLAIIEILTCPAHMLIMLGQLIVSAN</sequence>
<feature type="region of interest" description="Disordered" evidence="1">
    <location>
        <begin position="58"/>
        <end position="78"/>
    </location>
</feature>
<dbReference type="EMBL" id="KI392616">
    <property type="protein sequence ID" value="ERN12205.1"/>
    <property type="molecule type" value="Genomic_DNA"/>
</dbReference>
<protein>
    <submittedName>
        <fullName evidence="2">Uncharacterized protein</fullName>
    </submittedName>
</protein>
<reference evidence="3" key="1">
    <citation type="journal article" date="2013" name="Science">
        <title>The Amborella genome and the evolution of flowering plants.</title>
        <authorList>
            <consortium name="Amborella Genome Project"/>
        </authorList>
    </citation>
    <scope>NUCLEOTIDE SEQUENCE [LARGE SCALE GENOMIC DNA]</scope>
</reference>
<dbReference type="HOGENOM" id="CLU_1580635_0_0_1"/>
<keyword evidence="3" id="KW-1185">Reference proteome</keyword>
<dbReference type="Proteomes" id="UP000017836">
    <property type="component" value="Unassembled WGS sequence"/>
</dbReference>
<dbReference type="Gramene" id="ERN12205">
    <property type="protein sequence ID" value="ERN12205"/>
    <property type="gene ID" value="AMTR_s00034p00171010"/>
</dbReference>
<evidence type="ECO:0000256" key="1">
    <source>
        <dbReference type="SAM" id="MobiDB-lite"/>
    </source>
</evidence>
<proteinExistence type="predicted"/>
<name>W1PXP9_AMBTC</name>
<gene>
    <name evidence="2" type="ORF">AMTR_s00034p00171010</name>
</gene>
<dbReference type="AlphaFoldDB" id="W1PXP9"/>
<evidence type="ECO:0000313" key="2">
    <source>
        <dbReference type="EMBL" id="ERN12205.1"/>
    </source>
</evidence>
<organism evidence="2 3">
    <name type="scientific">Amborella trichopoda</name>
    <dbReference type="NCBI Taxonomy" id="13333"/>
    <lineage>
        <taxon>Eukaryota</taxon>
        <taxon>Viridiplantae</taxon>
        <taxon>Streptophyta</taxon>
        <taxon>Embryophyta</taxon>
        <taxon>Tracheophyta</taxon>
        <taxon>Spermatophyta</taxon>
        <taxon>Magnoliopsida</taxon>
        <taxon>Amborellales</taxon>
        <taxon>Amborellaceae</taxon>
        <taxon>Amborella</taxon>
    </lineage>
</organism>